<keyword evidence="3" id="KW-1185">Reference proteome</keyword>
<accession>A0A7H9AXK7</accession>
<organism evidence="2 3">
    <name type="scientific">Zygotorulaspora mrakii</name>
    <name type="common">Zygosaccharomyces mrakii</name>
    <dbReference type="NCBI Taxonomy" id="42260"/>
    <lineage>
        <taxon>Eukaryota</taxon>
        <taxon>Fungi</taxon>
        <taxon>Dikarya</taxon>
        <taxon>Ascomycota</taxon>
        <taxon>Saccharomycotina</taxon>
        <taxon>Saccharomycetes</taxon>
        <taxon>Saccharomycetales</taxon>
        <taxon>Saccharomycetaceae</taxon>
        <taxon>Zygotorulaspora</taxon>
    </lineage>
</organism>
<feature type="compositionally biased region" description="Low complexity" evidence="1">
    <location>
        <begin position="512"/>
        <end position="527"/>
    </location>
</feature>
<feature type="region of interest" description="Disordered" evidence="1">
    <location>
        <begin position="308"/>
        <end position="373"/>
    </location>
</feature>
<dbReference type="Gene3D" id="1.10.10.60">
    <property type="entry name" value="Homeodomain-like"/>
    <property type="match status" value="1"/>
</dbReference>
<dbReference type="EMBL" id="CP058604">
    <property type="protein sequence ID" value="QLG70877.1"/>
    <property type="molecule type" value="Genomic_DNA"/>
</dbReference>
<feature type="region of interest" description="Disordered" evidence="1">
    <location>
        <begin position="507"/>
        <end position="537"/>
    </location>
</feature>
<reference evidence="2 3" key="1">
    <citation type="submission" date="2020-07" db="EMBL/GenBank/DDBJ databases">
        <title>The yeast mating-type switching endonuclease HO is a domesticated member of an unorthodox homing genetic element family.</title>
        <authorList>
            <person name="Coughlan A.Y."/>
            <person name="Lombardi L."/>
            <person name="Braun-Galleani S."/>
            <person name="Martos A.R."/>
            <person name="Galeote V."/>
            <person name="Bigey F."/>
            <person name="Dequin S."/>
            <person name="Byrne K.P."/>
            <person name="Wolfe K.H."/>
        </authorList>
    </citation>
    <scope>NUCLEOTIDE SEQUENCE [LARGE SCALE GENOMIC DNA]</scope>
    <source>
        <strain evidence="2 3">NRRL Y-6702</strain>
    </source>
</reference>
<feature type="region of interest" description="Disordered" evidence="1">
    <location>
        <begin position="550"/>
        <end position="570"/>
    </location>
</feature>
<dbReference type="Proteomes" id="UP000509704">
    <property type="component" value="Chromosome 1"/>
</dbReference>
<dbReference type="RefSeq" id="XP_037142605.1">
    <property type="nucleotide sequence ID" value="XM_037286710.1"/>
</dbReference>
<feature type="compositionally biased region" description="Low complexity" evidence="1">
    <location>
        <begin position="169"/>
        <end position="185"/>
    </location>
</feature>
<dbReference type="AlphaFoldDB" id="A0A7H9AXK7"/>
<evidence type="ECO:0000313" key="2">
    <source>
        <dbReference type="EMBL" id="QLG70877.1"/>
    </source>
</evidence>
<name>A0A7H9AXK7_ZYGMR</name>
<feature type="region of interest" description="Disordered" evidence="1">
    <location>
        <begin position="416"/>
        <end position="455"/>
    </location>
</feature>
<feature type="region of interest" description="Disordered" evidence="1">
    <location>
        <begin position="796"/>
        <end position="821"/>
    </location>
</feature>
<protein>
    <submittedName>
        <fullName evidence="2">Uncharacterized protein</fullName>
    </submittedName>
</protein>
<feature type="compositionally biased region" description="Polar residues" evidence="1">
    <location>
        <begin position="421"/>
        <end position="435"/>
    </location>
</feature>
<evidence type="ECO:0000313" key="3">
    <source>
        <dbReference type="Proteomes" id="UP000509704"/>
    </source>
</evidence>
<gene>
    <name evidence="2" type="ORF">HG535_0A08230</name>
</gene>
<feature type="region of interest" description="Disordered" evidence="1">
    <location>
        <begin position="158"/>
        <end position="197"/>
    </location>
</feature>
<evidence type="ECO:0000256" key="1">
    <source>
        <dbReference type="SAM" id="MobiDB-lite"/>
    </source>
</evidence>
<dbReference type="KEGG" id="zmk:HG535_0A08230"/>
<feature type="compositionally biased region" description="Low complexity" evidence="1">
    <location>
        <begin position="319"/>
        <end position="345"/>
    </location>
</feature>
<sequence>MFIKEIASDLTVFTLSNVNDAISFKPQLCFEVPRQDYQALKENYINFTGTSIRKNRSRLYFLPTNVSDELQKLNPSIPEDAKIVPNDGKVYYKNRLISELDYENVKRVEIACAYIAYTALNTFVHFETEVVQGKSSYSAANKSGNQIAHNLLNSSNIKSQGGKGHATKSNNYNDNSSSNSNSNSNDYDEDDDGSPSESLMKALRKGNILGFRELGHVVGITPWHFHRVFKVITGLTIREYGQLCVEFIKKNQEIIDTCKVRVEQMKTKQQFSCLDDADFLKDGSIQYAPTEDVVLLHEYFIDPNKSKEFKTRKSSNSNSHPNNTQTDTTTNSNDSNIKNSNDFNSKPTSTATNDNRSNSNPVPSIVGNSNSNPTTNYSYNSNYGFNSNPTNIRYANTNSYGVSTTMGQESFPKKTFKSSEHLSNLNDEVSSTSQRSEIRKRRSSVMHGRMQRAAQNSITSNSLLYECLTSPPGDLNLSEYCNDMENNELDNGNETDTSGASSVWENQNNMFPPAQATRSASPSTASRKNSIISFTSGGIPSGIPSEIVQKSQTNHKISKRKSVSSGNNNNHEALQQNMLHRRNKSDVESIGLNMEPLQAELSLDSRLSLSPREYPIEFNSNVFNNLQSPTTASTTSKSKHDSIRDTGDNGFFNGDITNGLDFTVNDSSIDYNMMSMSNVTPMANNDGTNIMNPTSMADISLFDNSLMDQTPVSNSNNNADSGISSMLGSSGLALRSKNQGGNGVKFENQDIQLDALLNDANILYDGNSLTPSATSILSSMDNGKLMADLGSMVPKSANNGSARNSSKNLASLSGVPSNNSKVSHNNFKMTPAGLDSADPPIRLTDHQSGPDYFFNPGNCIDDEAGLLFDSNGLLTGSDGLVLPRDATNLHTTTTANAGNSNDQSLYDF</sequence>
<feature type="compositionally biased region" description="Polar residues" evidence="1">
    <location>
        <begin position="528"/>
        <end position="537"/>
    </location>
</feature>
<dbReference type="GeneID" id="59234514"/>
<feature type="compositionally biased region" description="Polar residues" evidence="1">
    <location>
        <begin position="346"/>
        <end position="362"/>
    </location>
</feature>
<proteinExistence type="predicted"/>
<dbReference type="OrthoDB" id="2447880at2759"/>